<feature type="transmembrane region" description="Helical" evidence="1">
    <location>
        <begin position="26"/>
        <end position="46"/>
    </location>
</feature>
<dbReference type="STRING" id="6248.A0A0K0E132"/>
<proteinExistence type="predicted"/>
<evidence type="ECO:0000313" key="2">
    <source>
        <dbReference type="WBParaSite" id="SSTP_0000319400.1"/>
    </source>
</evidence>
<keyword evidence="1" id="KW-1133">Transmembrane helix</keyword>
<keyword evidence="1" id="KW-0472">Membrane</keyword>
<evidence type="ECO:0000256" key="1">
    <source>
        <dbReference type="SAM" id="Phobius"/>
    </source>
</evidence>
<accession>A0A0K0E132</accession>
<sequence length="78" mass="8907">MNVQARSFLQSFAKFRNVYFHPSEDFGRANIFRAVILSYVGIYMGVKWNSRRKAAALVDAKKAQKENILRDALARAAI</sequence>
<dbReference type="WBParaSite" id="SSTP_0000319400.1">
    <property type="protein sequence ID" value="SSTP_0000319400.1"/>
    <property type="gene ID" value="SSTP_0000319400"/>
</dbReference>
<keyword evidence="1" id="KW-0812">Transmembrane</keyword>
<reference evidence="2" key="1">
    <citation type="submission" date="2015-08" db="UniProtKB">
        <authorList>
            <consortium name="WormBaseParasite"/>
        </authorList>
    </citation>
    <scope>IDENTIFICATION</scope>
</reference>
<name>A0A0K0E132_STRER</name>
<dbReference type="AlphaFoldDB" id="A0A0K0E132"/>
<organism evidence="2">
    <name type="scientific">Strongyloides stercoralis</name>
    <name type="common">Threadworm</name>
    <dbReference type="NCBI Taxonomy" id="6248"/>
    <lineage>
        <taxon>Eukaryota</taxon>
        <taxon>Metazoa</taxon>
        <taxon>Ecdysozoa</taxon>
        <taxon>Nematoda</taxon>
        <taxon>Chromadorea</taxon>
        <taxon>Rhabditida</taxon>
        <taxon>Tylenchina</taxon>
        <taxon>Panagrolaimomorpha</taxon>
        <taxon>Strongyloidoidea</taxon>
        <taxon>Strongyloididae</taxon>
        <taxon>Strongyloides</taxon>
    </lineage>
</organism>
<protein>
    <submittedName>
        <fullName evidence="2">ATP synthase subunit e, mitochondrial</fullName>
    </submittedName>
</protein>